<sequence>VDVGGVSRTGLLHGMVKASRVQRAPVDGEVTGDGITGVVGAPPDICSCSLAPKLARFFLDPRRYDEDHGVGALHGVVLNIWLDAQRTGETQLASDNVPTTAERKEEGELDI</sequence>
<dbReference type="AlphaFoldDB" id="A0A9P9FZW7"/>
<evidence type="ECO:0000256" key="1">
    <source>
        <dbReference type="SAM" id="MobiDB-lite"/>
    </source>
</evidence>
<keyword evidence="3" id="KW-1185">Reference proteome</keyword>
<dbReference type="Proteomes" id="UP000736672">
    <property type="component" value="Unassembled WGS sequence"/>
</dbReference>
<name>A0A9P9FZW7_FUSSL</name>
<dbReference type="EMBL" id="JAGTJS010000042">
    <property type="protein sequence ID" value="KAH7229971.1"/>
    <property type="molecule type" value="Genomic_DNA"/>
</dbReference>
<feature type="non-terminal residue" evidence="2">
    <location>
        <position position="1"/>
    </location>
</feature>
<proteinExistence type="predicted"/>
<protein>
    <submittedName>
        <fullName evidence="2">Uncharacterized protein</fullName>
    </submittedName>
</protein>
<feature type="compositionally biased region" description="Basic and acidic residues" evidence="1">
    <location>
        <begin position="101"/>
        <end position="111"/>
    </location>
</feature>
<accession>A0A9P9FZW7</accession>
<dbReference type="OrthoDB" id="4992589at2759"/>
<feature type="region of interest" description="Disordered" evidence="1">
    <location>
        <begin position="92"/>
        <end position="111"/>
    </location>
</feature>
<gene>
    <name evidence="2" type="ORF">B0J15DRAFT_411138</name>
</gene>
<comment type="caution">
    <text evidence="2">The sequence shown here is derived from an EMBL/GenBank/DDBJ whole genome shotgun (WGS) entry which is preliminary data.</text>
</comment>
<reference evidence="2" key="1">
    <citation type="journal article" date="2021" name="Nat. Commun.">
        <title>Genetic determinants of endophytism in the Arabidopsis root mycobiome.</title>
        <authorList>
            <person name="Mesny F."/>
            <person name="Miyauchi S."/>
            <person name="Thiergart T."/>
            <person name="Pickel B."/>
            <person name="Atanasova L."/>
            <person name="Karlsson M."/>
            <person name="Huettel B."/>
            <person name="Barry K.W."/>
            <person name="Haridas S."/>
            <person name="Chen C."/>
            <person name="Bauer D."/>
            <person name="Andreopoulos W."/>
            <person name="Pangilinan J."/>
            <person name="LaButti K."/>
            <person name="Riley R."/>
            <person name="Lipzen A."/>
            <person name="Clum A."/>
            <person name="Drula E."/>
            <person name="Henrissat B."/>
            <person name="Kohler A."/>
            <person name="Grigoriev I.V."/>
            <person name="Martin F.M."/>
            <person name="Hacquard S."/>
        </authorList>
    </citation>
    <scope>NUCLEOTIDE SEQUENCE</scope>
    <source>
        <strain evidence="2">FSSC 5 MPI-SDFR-AT-0091</strain>
    </source>
</reference>
<organism evidence="2 3">
    <name type="scientific">Fusarium solani</name>
    <name type="common">Filamentous fungus</name>
    <dbReference type="NCBI Taxonomy" id="169388"/>
    <lineage>
        <taxon>Eukaryota</taxon>
        <taxon>Fungi</taxon>
        <taxon>Dikarya</taxon>
        <taxon>Ascomycota</taxon>
        <taxon>Pezizomycotina</taxon>
        <taxon>Sordariomycetes</taxon>
        <taxon>Hypocreomycetidae</taxon>
        <taxon>Hypocreales</taxon>
        <taxon>Nectriaceae</taxon>
        <taxon>Fusarium</taxon>
        <taxon>Fusarium solani species complex</taxon>
    </lineage>
</organism>
<evidence type="ECO:0000313" key="2">
    <source>
        <dbReference type="EMBL" id="KAH7229971.1"/>
    </source>
</evidence>
<evidence type="ECO:0000313" key="3">
    <source>
        <dbReference type="Proteomes" id="UP000736672"/>
    </source>
</evidence>